<keyword evidence="2" id="KW-1185">Reference proteome</keyword>
<dbReference type="Proteomes" id="UP001207468">
    <property type="component" value="Unassembled WGS sequence"/>
</dbReference>
<protein>
    <submittedName>
        <fullName evidence="1">Six-hairpin glycosidase-like protein</fullName>
    </submittedName>
</protein>
<sequence length="454" mass="50277">GVIVPVIPDPELPEYTVYWVRDGCRIYHTWLDELTVSGRHDDTELLRTLLDDSVHALVRTQHVVSLAGNVFTGGLEEAVFDIHLGKLTNPAHRPGSPAADGPPFRAIVLIKYAEWLLEPEQNNGTWVADVLWPAINLDLQWISMHWNESSWDLWWPPVWGGSYWTASLQYRALLAGARLSRSVGRDVPEYESHAHLVSQTFWNEEEGYMSETTVTDVKTGGRSGKGVAPLTVSVLNFDPSLGCDSETFQPCSDRALSSMKVVGDAFRVIFPMSRSLSPSQPNPLFGFFLEEKVFGGHPQYFATLHASEQLFDALITWDLIGGLQVTDVSLKFFQQFDPNIEIGTYDKGSDIYESLTYAITICAEEILLFLADHMPDDYVLPMGIDGATGEPLGPRGVLHSLVSAFGVYDAYNGMIPPSWAYGGRFSGQSRNNTTVNGSSDIGIGHQFPFGLDVE</sequence>
<evidence type="ECO:0000313" key="2">
    <source>
        <dbReference type="Proteomes" id="UP001207468"/>
    </source>
</evidence>
<dbReference type="EMBL" id="JAGFNK010000216">
    <property type="protein sequence ID" value="KAI9457901.1"/>
    <property type="molecule type" value="Genomic_DNA"/>
</dbReference>
<comment type="caution">
    <text evidence="1">The sequence shown here is derived from an EMBL/GenBank/DDBJ whole genome shotgun (WGS) entry which is preliminary data.</text>
</comment>
<proteinExistence type="predicted"/>
<organism evidence="1 2">
    <name type="scientific">Russula earlei</name>
    <dbReference type="NCBI Taxonomy" id="71964"/>
    <lineage>
        <taxon>Eukaryota</taxon>
        <taxon>Fungi</taxon>
        <taxon>Dikarya</taxon>
        <taxon>Basidiomycota</taxon>
        <taxon>Agaricomycotina</taxon>
        <taxon>Agaricomycetes</taxon>
        <taxon>Russulales</taxon>
        <taxon>Russulaceae</taxon>
        <taxon>Russula</taxon>
    </lineage>
</organism>
<accession>A0ACC0U2N0</accession>
<evidence type="ECO:0000313" key="1">
    <source>
        <dbReference type="EMBL" id="KAI9457901.1"/>
    </source>
</evidence>
<feature type="non-terminal residue" evidence="1">
    <location>
        <position position="1"/>
    </location>
</feature>
<name>A0ACC0U2N0_9AGAM</name>
<gene>
    <name evidence="1" type="ORF">F5148DRAFT_983974</name>
</gene>
<reference evidence="1" key="1">
    <citation type="submission" date="2021-03" db="EMBL/GenBank/DDBJ databases">
        <title>Evolutionary priming and transition to the ectomycorrhizal habit in an iconic lineage of mushroom-forming fungi: is preadaptation a requirement?</title>
        <authorList>
            <consortium name="DOE Joint Genome Institute"/>
            <person name="Looney B.P."/>
            <person name="Miyauchi S."/>
            <person name="Morin E."/>
            <person name="Drula E."/>
            <person name="Courty P.E."/>
            <person name="Chicoki N."/>
            <person name="Fauchery L."/>
            <person name="Kohler A."/>
            <person name="Kuo A."/>
            <person name="LaButti K."/>
            <person name="Pangilinan J."/>
            <person name="Lipzen A."/>
            <person name="Riley R."/>
            <person name="Andreopoulos W."/>
            <person name="He G."/>
            <person name="Johnson J."/>
            <person name="Barry K.W."/>
            <person name="Grigoriev I.V."/>
            <person name="Nagy L."/>
            <person name="Hibbett D."/>
            <person name="Henrissat B."/>
            <person name="Matheny P.B."/>
            <person name="Labbe J."/>
            <person name="Martin A.F."/>
        </authorList>
    </citation>
    <scope>NUCLEOTIDE SEQUENCE</scope>
    <source>
        <strain evidence="1">BPL698</strain>
    </source>
</reference>